<proteinExistence type="predicted"/>
<name>A0A6G1Q122_CHAAH</name>
<evidence type="ECO:0000313" key="2">
    <source>
        <dbReference type="Proteomes" id="UP000503349"/>
    </source>
</evidence>
<dbReference type="AlphaFoldDB" id="A0A6G1Q122"/>
<evidence type="ECO:0000313" key="1">
    <source>
        <dbReference type="EMBL" id="KAF3696094.1"/>
    </source>
</evidence>
<reference evidence="2" key="2">
    <citation type="submission" date="2019-02" db="EMBL/GenBank/DDBJ databases">
        <title>Opniocepnalus argus Var Kimnra genome.</title>
        <authorList>
            <person name="Zhou C."/>
            <person name="Xiao S."/>
        </authorList>
    </citation>
    <scope>NUCLEOTIDE SEQUENCE [LARGE SCALE GENOMIC DNA]</scope>
</reference>
<reference evidence="1 2" key="1">
    <citation type="submission" date="2019-02" db="EMBL/GenBank/DDBJ databases">
        <title>Opniocepnalus argus genome.</title>
        <authorList>
            <person name="Zhou C."/>
            <person name="Xiao S."/>
        </authorList>
    </citation>
    <scope>NUCLEOTIDE SEQUENCE [LARGE SCALE GENOMIC DNA]</scope>
    <source>
        <strain evidence="1">OARG1902GOOAL</strain>
        <tissue evidence="1">Muscle</tissue>
    </source>
</reference>
<sequence length="69" mass="7763">MSWNNQLALFTFVIHQRASFYCGKEFVCLNAPFMQQTGTCSVVYRGVCVLCVHSVLGFKFLISTKASFS</sequence>
<accession>A0A6G1Q122</accession>
<dbReference type="EMBL" id="CM015722">
    <property type="protein sequence ID" value="KAF3696094.1"/>
    <property type="molecule type" value="Genomic_DNA"/>
</dbReference>
<protein>
    <submittedName>
        <fullName evidence="1">Uncharacterized protein</fullName>
    </submittedName>
</protein>
<keyword evidence="2" id="KW-1185">Reference proteome</keyword>
<gene>
    <name evidence="1" type="ORF">EXN66_Car011770</name>
</gene>
<dbReference type="Proteomes" id="UP000503349">
    <property type="component" value="Chromosome 11"/>
</dbReference>
<organism evidence="1 2">
    <name type="scientific">Channa argus</name>
    <name type="common">Northern snakehead</name>
    <name type="synonym">Ophicephalus argus</name>
    <dbReference type="NCBI Taxonomy" id="215402"/>
    <lineage>
        <taxon>Eukaryota</taxon>
        <taxon>Metazoa</taxon>
        <taxon>Chordata</taxon>
        <taxon>Craniata</taxon>
        <taxon>Vertebrata</taxon>
        <taxon>Euteleostomi</taxon>
        <taxon>Actinopterygii</taxon>
        <taxon>Neopterygii</taxon>
        <taxon>Teleostei</taxon>
        <taxon>Neoteleostei</taxon>
        <taxon>Acanthomorphata</taxon>
        <taxon>Anabantaria</taxon>
        <taxon>Anabantiformes</taxon>
        <taxon>Channoidei</taxon>
        <taxon>Channidae</taxon>
        <taxon>Channa</taxon>
    </lineage>
</organism>